<dbReference type="OrthoDB" id="72622at2"/>
<evidence type="ECO:0000313" key="1">
    <source>
        <dbReference type="EMBL" id="AZI43287.1"/>
    </source>
</evidence>
<dbReference type="RefSeq" id="WP_124871540.1">
    <property type="nucleotide sequence ID" value="NZ_CP034183.1"/>
</dbReference>
<dbReference type="KEGG" id="dph:EHF33_11485"/>
<sequence>MSEFEVYLAAEARRLNLSPLTLDWASPEVLHAYCQLVMRELAARGLLEGEVEIGCHAAARATGN</sequence>
<protein>
    <submittedName>
        <fullName evidence="1">Uncharacterized protein</fullName>
    </submittedName>
</protein>
<dbReference type="EMBL" id="CP034183">
    <property type="protein sequence ID" value="AZI43287.1"/>
    <property type="molecule type" value="Genomic_DNA"/>
</dbReference>
<reference evidence="1 2" key="1">
    <citation type="submission" date="2018-11" db="EMBL/GenBank/DDBJ databases">
        <title>Deinococcus shelandsis sp. nov., isolated from South Shetland Islands soil of Antarctica.</title>
        <authorList>
            <person name="Tian J."/>
        </authorList>
    </citation>
    <scope>NUCLEOTIDE SEQUENCE [LARGE SCALE GENOMIC DNA]</scope>
    <source>
        <strain evidence="1 2">S14-83T</strain>
    </source>
</reference>
<dbReference type="Proteomes" id="UP000276417">
    <property type="component" value="Chromosome 1"/>
</dbReference>
<proteinExistence type="predicted"/>
<accession>A0A3G8YGH5</accession>
<organism evidence="1 2">
    <name type="scientific">Deinococcus psychrotolerans</name>
    <dbReference type="NCBI Taxonomy" id="2489213"/>
    <lineage>
        <taxon>Bacteria</taxon>
        <taxon>Thermotogati</taxon>
        <taxon>Deinococcota</taxon>
        <taxon>Deinococci</taxon>
        <taxon>Deinococcales</taxon>
        <taxon>Deinococcaceae</taxon>
        <taxon>Deinococcus</taxon>
    </lineage>
</organism>
<evidence type="ECO:0000313" key="2">
    <source>
        <dbReference type="Proteomes" id="UP000276417"/>
    </source>
</evidence>
<dbReference type="AlphaFoldDB" id="A0A3G8YGH5"/>
<keyword evidence="2" id="KW-1185">Reference proteome</keyword>
<gene>
    <name evidence="1" type="ORF">EHF33_11485</name>
</gene>
<name>A0A3G8YGH5_9DEIO</name>